<evidence type="ECO:0000313" key="2">
    <source>
        <dbReference type="EMBL" id="NDV61815.1"/>
    </source>
</evidence>
<dbReference type="InterPro" id="IPR011604">
    <property type="entry name" value="PDDEXK-like_dom_sf"/>
</dbReference>
<dbReference type="Proteomes" id="UP000478417">
    <property type="component" value="Unassembled WGS sequence"/>
</dbReference>
<proteinExistence type="predicted"/>
<dbReference type="InterPro" id="IPR038726">
    <property type="entry name" value="PDDEXK_AddAB-type"/>
</dbReference>
<evidence type="ECO:0000259" key="1">
    <source>
        <dbReference type="Pfam" id="PF12705"/>
    </source>
</evidence>
<organism evidence="2 3">
    <name type="scientific">Oceanipulchritudo coccoides</name>
    <dbReference type="NCBI Taxonomy" id="2706888"/>
    <lineage>
        <taxon>Bacteria</taxon>
        <taxon>Pseudomonadati</taxon>
        <taxon>Verrucomicrobiota</taxon>
        <taxon>Opitutia</taxon>
        <taxon>Puniceicoccales</taxon>
        <taxon>Oceanipulchritudinaceae</taxon>
        <taxon>Oceanipulchritudo</taxon>
    </lineage>
</organism>
<evidence type="ECO:0000313" key="3">
    <source>
        <dbReference type="Proteomes" id="UP000478417"/>
    </source>
</evidence>
<protein>
    <recommendedName>
        <fullName evidence="1">PD-(D/E)XK endonuclease-like domain-containing protein</fullName>
    </recommendedName>
</protein>
<dbReference type="EMBL" id="JAAGNX010000001">
    <property type="protein sequence ID" value="NDV61815.1"/>
    <property type="molecule type" value="Genomic_DNA"/>
</dbReference>
<dbReference type="Gene3D" id="3.90.320.10">
    <property type="match status" value="1"/>
</dbReference>
<feature type="domain" description="PD-(D/E)XK endonuclease-like" evidence="1">
    <location>
        <begin position="650"/>
        <end position="917"/>
    </location>
</feature>
<name>A0A6B2M1Z6_9BACT</name>
<dbReference type="Pfam" id="PF12705">
    <property type="entry name" value="PDDEXK_1"/>
    <property type="match status" value="1"/>
</dbReference>
<dbReference type="AlphaFoldDB" id="A0A6B2M1Z6"/>
<reference evidence="2 3" key="1">
    <citation type="submission" date="2020-02" db="EMBL/GenBank/DDBJ databases">
        <title>Albibacoteraceae fam. nov., the first described family within the subdivision 4 Verrucomicrobia.</title>
        <authorList>
            <person name="Xi F."/>
        </authorList>
    </citation>
    <scope>NUCLEOTIDE SEQUENCE [LARGE SCALE GENOMIC DNA]</scope>
    <source>
        <strain evidence="2 3">CK1056</strain>
    </source>
</reference>
<dbReference type="SUPFAM" id="SSF52980">
    <property type="entry name" value="Restriction endonuclease-like"/>
    <property type="match status" value="1"/>
</dbReference>
<gene>
    <name evidence="2" type="ORF">G0Q06_05070</name>
</gene>
<dbReference type="InterPro" id="IPR011335">
    <property type="entry name" value="Restrct_endonuc-II-like"/>
</dbReference>
<comment type="caution">
    <text evidence="2">The sequence shown here is derived from an EMBL/GenBank/DDBJ whole genome shotgun (WGS) entry which is preliminary data.</text>
</comment>
<sequence>MEGIDLSETVVYRGFRMESKWHYLGWKRPFSIEFADHLKKEYGKSRSYDHLLIWTPSARAGRHVLNELFGPKESVAEAFHPPRLVTPARFVRSLLPDDGSIATETQCLYAWKRVLELADPSGLEAVFPVIPRENKSAWAFTVGQQLMRLRGRLAEDQWDFRKIASQQLPQDLKRWSTLGRLEQAYLEELSSHGLEDPECVLERILTAEISPQPYSVLMVAGVLNMSQRQAACMRALAARGLEIEFYLPIPEEQRDAFDALGRPEKDLWEKEPLPETLIKNCLQRSPEPRELVEQILELSEDYGGEVDSLVVGSPERDLADYLIERSRLTKTPYYAPEGRALAETSWGRLIGLINDWQKSGQLATLFNLLNHDLFREWAVHQGLDILRLQGAIQSILKEQLLKTSRQLLDNGLGPSKSIGLVREGIELLDAQGFNQRGRGGFAENLWKLLRQVAISQQLAPESLNSLRQIEELLQDIQAGFENARLTESDWWELLNFQLTNTQFYPERSEDERPVSGWLELPWECAPHIVLLSLPDSQVPGPKVLDSFLTPLLCRSLGLYGPDELAAFHAFRLRLILESRKQWGRVDILLPDRGLDDSPVLPTRFLFLADETCILNRVETLLGERSLEEDPLPAEFGTRLQPPPMPEFEKISVTALRTYLNNPFHFYLERLNYLSPPEALPREVDAMAFGQLAHTVLEGLNSREDGISLLKEKEIVEFLLTGLDEQVLSRYGSRIPVSLQIQVSSLAERFRAAAGHIARERQSGWIPEKAEWVFHKDLDFRIGGIRLRGVVDLLEKNEESGQYRIVDYKTSDKAADPARKHLTHPNARSREPLLPECDFLDGKKTARWTDLQLPLYQKAVELLTGEIATCAYFNLSKAVGEIGILEWATTEAQREAALQCAEAIVKQIQTERFPLEGNSSYEDPWLKWFGGDYERNLHPDWVAKQGGKDS</sequence>
<accession>A0A6B2M1Z6</accession>
<keyword evidence="3" id="KW-1185">Reference proteome</keyword>